<dbReference type="PRINTS" id="PR01543">
    <property type="entry name" value="ANATRNSFRASE"/>
</dbReference>
<dbReference type="PANTHER" id="PTHR11786:SF0">
    <property type="entry name" value="ARYLAMINE N-ACETYLTRANSFERASE 4-RELATED"/>
    <property type="match status" value="1"/>
</dbReference>
<keyword evidence="4" id="KW-1185">Reference proteome</keyword>
<dbReference type="Proteomes" id="UP000196877">
    <property type="component" value="Chromosome"/>
</dbReference>
<keyword evidence="3" id="KW-0808">Transferase</keyword>
<evidence type="ECO:0000313" key="4">
    <source>
        <dbReference type="Proteomes" id="UP000196877"/>
    </source>
</evidence>
<dbReference type="Gene3D" id="3.30.2140.20">
    <property type="match status" value="1"/>
</dbReference>
<dbReference type="Pfam" id="PF00797">
    <property type="entry name" value="Acetyltransf_2"/>
    <property type="match status" value="1"/>
</dbReference>
<reference evidence="3 4" key="1">
    <citation type="submission" date="2017-06" db="EMBL/GenBank/DDBJ databases">
        <title>Genome sequence of Bacillus sonorensis strain SRCM101395.</title>
        <authorList>
            <person name="Cho S.H."/>
        </authorList>
    </citation>
    <scope>NUCLEOTIDE SEQUENCE [LARGE SCALE GENOMIC DNA]</scope>
    <source>
        <strain evidence="3 4">SRCM101395</strain>
    </source>
</reference>
<name>A0ABM6LD63_9BACI</name>
<comment type="similarity">
    <text evidence="1 2">Belongs to the arylamine N-acetyltransferase family.</text>
</comment>
<gene>
    <name evidence="3" type="primary">nhoA</name>
    <name evidence="3" type="ORF">S101395_00680</name>
</gene>
<dbReference type="InterPro" id="IPR053710">
    <property type="entry name" value="Arylamine_NAT_domain_sf"/>
</dbReference>
<dbReference type="SUPFAM" id="SSF54001">
    <property type="entry name" value="Cysteine proteinases"/>
    <property type="match status" value="1"/>
</dbReference>
<dbReference type="GO" id="GO:0046990">
    <property type="term" value="F:N-hydroxyarylamine O-acetyltransferase activity"/>
    <property type="evidence" value="ECO:0007669"/>
    <property type="project" value="UniProtKB-EC"/>
</dbReference>
<dbReference type="RefSeq" id="WP_006639198.1">
    <property type="nucleotide sequence ID" value="NZ_BORD01000001.1"/>
</dbReference>
<accession>A0ABM6LD63</accession>
<sequence length="253" mass="28521">MTKALLDSFYKRIGYRSDKGVTFADLPKILSLTALQFPFENEAVLKNERIPMTKQSLTEALLNNKRGGICYDLNAFLYYVLKEIGFSVQMVQGTVFHQKEGAWAQTGTHVSVILQEESEMYLLDTGFGANLPLAPVPFSGEPVTSKTGIYRVRKAKTDKGDYLLEMDKGEGWQIGYAFTLKPIDEKVLADIRDAIFDEEESPFNKNPLASKLTKDGKLILSKDHFTKETNGDLTKEAITLEEFSKIFKSVFFD</sequence>
<dbReference type="PANTHER" id="PTHR11786">
    <property type="entry name" value="N-HYDROXYARYLAMINE O-ACETYLTRANSFERASE"/>
    <property type="match status" value="1"/>
</dbReference>
<proteinExistence type="inferred from homology"/>
<protein>
    <submittedName>
        <fullName evidence="3">N-hydroxyarylamine O-acetyltransferase</fullName>
        <ecNumber evidence="3">2.3.1.118</ecNumber>
    </submittedName>
</protein>
<dbReference type="EMBL" id="CP021920">
    <property type="protein sequence ID" value="ASB87235.1"/>
    <property type="molecule type" value="Genomic_DNA"/>
</dbReference>
<dbReference type="EC" id="2.3.1.118" evidence="3"/>
<dbReference type="InterPro" id="IPR038765">
    <property type="entry name" value="Papain-like_cys_pep_sf"/>
</dbReference>
<keyword evidence="3" id="KW-0012">Acyltransferase</keyword>
<evidence type="ECO:0000256" key="1">
    <source>
        <dbReference type="ARBA" id="ARBA00006547"/>
    </source>
</evidence>
<evidence type="ECO:0000256" key="2">
    <source>
        <dbReference type="RuleBase" id="RU003452"/>
    </source>
</evidence>
<evidence type="ECO:0000313" key="3">
    <source>
        <dbReference type="EMBL" id="ASB87235.1"/>
    </source>
</evidence>
<dbReference type="InterPro" id="IPR001447">
    <property type="entry name" value="Arylamine_N-AcTrfase"/>
</dbReference>
<organism evidence="3 4">
    <name type="scientific">Bacillus sonorensis</name>
    <dbReference type="NCBI Taxonomy" id="119858"/>
    <lineage>
        <taxon>Bacteria</taxon>
        <taxon>Bacillati</taxon>
        <taxon>Bacillota</taxon>
        <taxon>Bacilli</taxon>
        <taxon>Bacillales</taxon>
        <taxon>Bacillaceae</taxon>
        <taxon>Bacillus</taxon>
    </lineage>
</organism>